<dbReference type="InterPro" id="IPR052020">
    <property type="entry name" value="Cyclic_di-GMP/3'3'-cGAMP_PDE"/>
</dbReference>
<dbReference type="RefSeq" id="WP_064024520.1">
    <property type="nucleotide sequence ID" value="NZ_CP023669.1"/>
</dbReference>
<dbReference type="PANTHER" id="PTHR45228">
    <property type="entry name" value="CYCLIC DI-GMP PHOSPHODIESTERASE TM_0186-RELATED"/>
    <property type="match status" value="1"/>
</dbReference>
<evidence type="ECO:0000313" key="1">
    <source>
        <dbReference type="EMBL" id="OAI29915.1"/>
    </source>
</evidence>
<proteinExistence type="predicted"/>
<dbReference type="Pfam" id="PF13487">
    <property type="entry name" value="HD_5"/>
    <property type="match status" value="1"/>
</dbReference>
<protein>
    <submittedName>
        <fullName evidence="1">Two-component system response regulator</fullName>
    </submittedName>
</protein>
<dbReference type="InterPro" id="IPR011006">
    <property type="entry name" value="CheY-like_superfamily"/>
</dbReference>
<dbReference type="SUPFAM" id="SSF52172">
    <property type="entry name" value="CheY-like"/>
    <property type="match status" value="1"/>
</dbReference>
<sequence length="366" mass="40973">MNDKKMQTMLVVDDSPENVTDLSELLQPEYRVRVATTGARALQLAASRPHPDLILLDAMMPEMDGYDVFENLRATPETSKIPVIFLTAMDSVESELRGLDAGAVDYITKPILPQIAMARVRNQLELKQARDWLSDQNAYLEAEVARRMQENELIQKISIRALAHLAEIRDPETGNHILRTQAYVQHLAESLQKLPRFAGVLSDHYVELLTRSAPLHDIGKVGIPDAILRKPGPLTVEEWQIMKTHAKLGRDAIEMAERDATRNVEFLALAKEIAHWHHEQWDGSGYPDGLAGEAIPVSARIMAVADVFDSLISRSVYKPALPPADVKTIIAEGRGRYFDPDMADAFLADFDVYCAIAHHHPDVPQR</sequence>
<accession>A0A291IGH9</accession>
<gene>
    <name evidence="1" type="ORF">A1356_03470</name>
</gene>
<reference evidence="1 2" key="1">
    <citation type="submission" date="2016-03" db="EMBL/GenBank/DDBJ databases">
        <authorList>
            <person name="Heylen K."/>
            <person name="De Vos P."/>
            <person name="Vekeman B."/>
        </authorList>
    </citation>
    <scope>NUCLEOTIDE SEQUENCE [LARGE SCALE GENOMIC DNA]</scope>
    <source>
        <strain evidence="1 2">R-49807</strain>
    </source>
</reference>
<dbReference type="EMBL" id="LUUL01000023">
    <property type="protein sequence ID" value="OAI29915.1"/>
    <property type="molecule type" value="Genomic_DNA"/>
</dbReference>
<dbReference type="PROSITE" id="PS50110">
    <property type="entry name" value="RESPONSE_REGULATORY"/>
    <property type="match status" value="1"/>
</dbReference>
<comment type="caution">
    <text evidence="1">The sequence shown here is derived from an EMBL/GenBank/DDBJ whole genome shotgun (WGS) entry which is preliminary data.</text>
</comment>
<dbReference type="SMART" id="SM00471">
    <property type="entry name" value="HDc"/>
    <property type="match status" value="1"/>
</dbReference>
<dbReference type="CDD" id="cd00077">
    <property type="entry name" value="HDc"/>
    <property type="match status" value="1"/>
</dbReference>
<dbReference type="InterPro" id="IPR001789">
    <property type="entry name" value="Sig_transdc_resp-reg_receiver"/>
</dbReference>
<dbReference type="SMART" id="SM00448">
    <property type="entry name" value="REC"/>
    <property type="match status" value="1"/>
</dbReference>
<dbReference type="InterPro" id="IPR037522">
    <property type="entry name" value="HD_GYP_dom"/>
</dbReference>
<dbReference type="GO" id="GO:0000160">
    <property type="term" value="P:phosphorelay signal transduction system"/>
    <property type="evidence" value="ECO:0007669"/>
    <property type="project" value="InterPro"/>
</dbReference>
<dbReference type="Gene3D" id="1.10.3210.10">
    <property type="entry name" value="Hypothetical protein af1432"/>
    <property type="match status" value="1"/>
</dbReference>
<organism evidence="1 2">
    <name type="scientific">Methylomonas koyamae</name>
    <dbReference type="NCBI Taxonomy" id="702114"/>
    <lineage>
        <taxon>Bacteria</taxon>
        <taxon>Pseudomonadati</taxon>
        <taxon>Pseudomonadota</taxon>
        <taxon>Gammaproteobacteria</taxon>
        <taxon>Methylococcales</taxon>
        <taxon>Methylococcaceae</taxon>
        <taxon>Methylomonas</taxon>
    </lineage>
</organism>
<dbReference type="PROSITE" id="PS51832">
    <property type="entry name" value="HD_GYP"/>
    <property type="match status" value="1"/>
</dbReference>
<name>A0A291IGH9_9GAMM</name>
<dbReference type="KEGG" id="mko:MKLM6_1111"/>
<keyword evidence="2" id="KW-1185">Reference proteome</keyword>
<dbReference type="SUPFAM" id="SSF109604">
    <property type="entry name" value="HD-domain/PDEase-like"/>
    <property type="match status" value="1"/>
</dbReference>
<evidence type="ECO:0000313" key="2">
    <source>
        <dbReference type="Proteomes" id="UP000077734"/>
    </source>
</evidence>
<dbReference type="GO" id="GO:0008081">
    <property type="term" value="F:phosphoric diester hydrolase activity"/>
    <property type="evidence" value="ECO:0007669"/>
    <property type="project" value="UniProtKB-ARBA"/>
</dbReference>
<dbReference type="Gene3D" id="3.40.50.2300">
    <property type="match status" value="1"/>
</dbReference>
<dbReference type="Proteomes" id="UP000077734">
    <property type="component" value="Unassembled WGS sequence"/>
</dbReference>
<dbReference type="AlphaFoldDB" id="A0A291IGH9"/>
<dbReference type="InterPro" id="IPR003607">
    <property type="entry name" value="HD/PDEase_dom"/>
</dbReference>
<dbReference type="Pfam" id="PF00072">
    <property type="entry name" value="Response_reg"/>
    <property type="match status" value="1"/>
</dbReference>
<dbReference type="PANTHER" id="PTHR45228:SF5">
    <property type="entry name" value="CYCLIC DI-GMP PHOSPHODIESTERASE VC_1348-RELATED"/>
    <property type="match status" value="1"/>
</dbReference>